<feature type="transmembrane region" description="Helical" evidence="7">
    <location>
        <begin position="321"/>
        <end position="342"/>
    </location>
</feature>
<organism evidence="9 10">
    <name type="scientific">Streptomyces vietnamensis</name>
    <dbReference type="NCBI Taxonomy" id="362257"/>
    <lineage>
        <taxon>Bacteria</taxon>
        <taxon>Bacillati</taxon>
        <taxon>Actinomycetota</taxon>
        <taxon>Actinomycetes</taxon>
        <taxon>Kitasatosporales</taxon>
        <taxon>Streptomycetaceae</taxon>
        <taxon>Streptomyces</taxon>
    </lineage>
</organism>
<accession>A0A0B5I5B4</accession>
<reference evidence="9 10" key="1">
    <citation type="submission" date="2014-12" db="EMBL/GenBank/DDBJ databases">
        <title>Complete genome sequence of Streptomyces vietnamensis strain GIMV4.0001, a genetic manipulable producer of the benzoisochromanequinone antibiotic granaticin.</title>
        <authorList>
            <person name="Deng M.R."/>
            <person name="Guo J."/>
            <person name="Ma L.Y."/>
            <person name="Feng G.D."/>
            <person name="Mo C.Y."/>
            <person name="Zhu H.H."/>
        </authorList>
    </citation>
    <scope>NUCLEOTIDE SEQUENCE [LARGE SCALE GENOMIC DNA]</scope>
    <source>
        <strain evidence="10">GIMV4.0001</strain>
    </source>
</reference>
<evidence type="ECO:0000313" key="10">
    <source>
        <dbReference type="Proteomes" id="UP000031774"/>
    </source>
</evidence>
<sequence length="662" mass="69187">MSSARSGGRVLAAHPGDPKRVGPYQIIGRLGSGGMGTVFAGLDDAGLRVAVKVVHPAQADDAEFRARFRREVQLSARVQGPCLIPLIAADAEAPSPWLATAYAPGLTLDRYIAAHGPLAGGTLYAFATGTAQALAAIHAAGVVHRDVKPQNVILTPVGPRVLDFGIAHAADGTSVTRTGILTGTPGWISPEHYRTGTTGPEGDMFVWGALVAFAATGRAPFGGGAPDAVAYRVMSEDPDLRGLPGELHAIVRSALAKEPGDRATAWDAAETCAVLLAAQATQVAPTGAESTLVGDPVAAQWAVPTLDDPNWRRPARSSRRLVGIAAVVGTVIGGLAGGALALQPDKTETTSTSSRPPVNASPSKTAIMPASASPAASSQAVVDAASSPTPANADEATIATWRAARRAKGEAEIETEAALGHDLSYGMGEDYNYGGQYDVGYAPARRELYIAISGPAVESRVVQGVAKNACLTLRMMAGIYKSLPYDEYVLVDNTTSTAPAIVWEDDFRANTGCITQTIDRTAADPGQEPSWHPTEEGLVAAQIPSVDKREIRVATEAVHQLFADWNANSRLFEDPGYISDENTSIGFAPHEGVMYVWATKPDWDQSTREEWAEAAAGVACQTVLAESRAGQRWGYAQYAVAVLDGAGGTEFLRWGTAGSCTS</sequence>
<dbReference type="PANTHER" id="PTHR43289:SF34">
    <property type="entry name" value="SERINE_THREONINE-PROTEIN KINASE YBDM-RELATED"/>
    <property type="match status" value="1"/>
</dbReference>
<dbReference type="GO" id="GO:0005524">
    <property type="term" value="F:ATP binding"/>
    <property type="evidence" value="ECO:0007669"/>
    <property type="project" value="UniProtKB-UniRule"/>
</dbReference>
<gene>
    <name evidence="9" type="ORF">SVTN_28405</name>
</gene>
<dbReference type="PROSITE" id="PS00108">
    <property type="entry name" value="PROTEIN_KINASE_ST"/>
    <property type="match status" value="1"/>
</dbReference>
<keyword evidence="7" id="KW-0812">Transmembrane</keyword>
<feature type="compositionally biased region" description="Polar residues" evidence="6">
    <location>
        <begin position="349"/>
        <end position="364"/>
    </location>
</feature>
<dbReference type="RefSeq" id="WP_041131661.1">
    <property type="nucleotide sequence ID" value="NZ_CP010407.1"/>
</dbReference>
<dbReference type="InterPro" id="IPR011009">
    <property type="entry name" value="Kinase-like_dom_sf"/>
</dbReference>
<dbReference type="AlphaFoldDB" id="A0A0B5I5B4"/>
<evidence type="ECO:0000256" key="4">
    <source>
        <dbReference type="ARBA" id="ARBA00022840"/>
    </source>
</evidence>
<dbReference type="InterPro" id="IPR008271">
    <property type="entry name" value="Ser/Thr_kinase_AS"/>
</dbReference>
<evidence type="ECO:0000313" key="9">
    <source>
        <dbReference type="EMBL" id="AJF67731.1"/>
    </source>
</evidence>
<proteinExistence type="predicted"/>
<evidence type="ECO:0000256" key="5">
    <source>
        <dbReference type="PROSITE-ProRule" id="PRU10141"/>
    </source>
</evidence>
<evidence type="ECO:0000256" key="2">
    <source>
        <dbReference type="ARBA" id="ARBA00022741"/>
    </source>
</evidence>
<feature type="binding site" evidence="5">
    <location>
        <position position="52"/>
    </location>
    <ligand>
        <name>ATP</name>
        <dbReference type="ChEBI" id="CHEBI:30616"/>
    </ligand>
</feature>
<dbReference type="InterPro" id="IPR017441">
    <property type="entry name" value="Protein_kinase_ATP_BS"/>
</dbReference>
<dbReference type="SMART" id="SM00220">
    <property type="entry name" value="S_TKc"/>
    <property type="match status" value="1"/>
</dbReference>
<dbReference type="Gene3D" id="3.30.200.20">
    <property type="entry name" value="Phosphorylase Kinase, domain 1"/>
    <property type="match status" value="1"/>
</dbReference>
<dbReference type="PROSITE" id="PS50011">
    <property type="entry name" value="PROTEIN_KINASE_DOM"/>
    <property type="match status" value="1"/>
</dbReference>
<dbReference type="EMBL" id="CP010407">
    <property type="protein sequence ID" value="AJF67731.1"/>
    <property type="molecule type" value="Genomic_DNA"/>
</dbReference>
<dbReference type="Pfam" id="PF00069">
    <property type="entry name" value="Pkinase"/>
    <property type="match status" value="1"/>
</dbReference>
<dbReference type="PANTHER" id="PTHR43289">
    <property type="entry name" value="MITOGEN-ACTIVATED PROTEIN KINASE KINASE KINASE 20-RELATED"/>
    <property type="match status" value="1"/>
</dbReference>
<dbReference type="STRING" id="362257.SVTN_28405"/>
<evidence type="ECO:0000256" key="3">
    <source>
        <dbReference type="ARBA" id="ARBA00022777"/>
    </source>
</evidence>
<evidence type="ECO:0000256" key="7">
    <source>
        <dbReference type="SAM" id="Phobius"/>
    </source>
</evidence>
<protein>
    <recommendedName>
        <fullName evidence="8">Protein kinase domain-containing protein</fullName>
    </recommendedName>
</protein>
<keyword evidence="3" id="KW-0418">Kinase</keyword>
<keyword evidence="7" id="KW-0472">Membrane</keyword>
<dbReference type="KEGG" id="svt:SVTN_28405"/>
<keyword evidence="1" id="KW-0808">Transferase</keyword>
<dbReference type="CDD" id="cd14014">
    <property type="entry name" value="STKc_PknB_like"/>
    <property type="match status" value="1"/>
</dbReference>
<keyword evidence="4 5" id="KW-0067">ATP-binding</keyword>
<evidence type="ECO:0000256" key="1">
    <source>
        <dbReference type="ARBA" id="ARBA00022679"/>
    </source>
</evidence>
<dbReference type="Gene3D" id="1.10.510.10">
    <property type="entry name" value="Transferase(Phosphotransferase) domain 1"/>
    <property type="match status" value="1"/>
</dbReference>
<dbReference type="SUPFAM" id="SSF56112">
    <property type="entry name" value="Protein kinase-like (PK-like)"/>
    <property type="match status" value="1"/>
</dbReference>
<name>A0A0B5I5B4_9ACTN</name>
<keyword evidence="7" id="KW-1133">Transmembrane helix</keyword>
<dbReference type="PROSITE" id="PS00107">
    <property type="entry name" value="PROTEIN_KINASE_ATP"/>
    <property type="match status" value="1"/>
</dbReference>
<keyword evidence="2 5" id="KW-0547">Nucleotide-binding</keyword>
<feature type="domain" description="Protein kinase" evidence="8">
    <location>
        <begin position="24"/>
        <end position="276"/>
    </location>
</feature>
<evidence type="ECO:0000259" key="8">
    <source>
        <dbReference type="PROSITE" id="PS50011"/>
    </source>
</evidence>
<dbReference type="GO" id="GO:0004674">
    <property type="term" value="F:protein serine/threonine kinase activity"/>
    <property type="evidence" value="ECO:0007669"/>
    <property type="project" value="TreeGrafter"/>
</dbReference>
<dbReference type="HOGENOM" id="CLU_027142_0_0_11"/>
<evidence type="ECO:0000256" key="6">
    <source>
        <dbReference type="SAM" id="MobiDB-lite"/>
    </source>
</evidence>
<dbReference type="InterPro" id="IPR000719">
    <property type="entry name" value="Prot_kinase_dom"/>
</dbReference>
<keyword evidence="10" id="KW-1185">Reference proteome</keyword>
<dbReference type="Proteomes" id="UP000031774">
    <property type="component" value="Chromosome"/>
</dbReference>
<feature type="region of interest" description="Disordered" evidence="6">
    <location>
        <begin position="343"/>
        <end position="372"/>
    </location>
</feature>